<dbReference type="Proteomes" id="UP000287865">
    <property type="component" value="Unassembled WGS sequence"/>
</dbReference>
<dbReference type="Proteomes" id="UP000249203">
    <property type="component" value="Unassembled WGS sequence"/>
</dbReference>
<dbReference type="AlphaFoldDB" id="A0A327X3C5"/>
<reference evidence="2 4" key="2">
    <citation type="submission" date="2018-06" db="EMBL/GenBank/DDBJ databases">
        <title>Genomic Encyclopedia of Type Strains, Phase III (KMG-III): the genomes of soil and plant-associated and newly described type strains.</title>
        <authorList>
            <person name="Whitman W."/>
        </authorList>
    </citation>
    <scope>NUCLEOTIDE SEQUENCE [LARGE SCALE GENOMIC DNA]</scope>
    <source>
        <strain evidence="2 4">CGMCC 1.15366</strain>
    </source>
</reference>
<feature type="compositionally biased region" description="Basic and acidic residues" evidence="1">
    <location>
        <begin position="270"/>
        <end position="293"/>
    </location>
</feature>
<gene>
    <name evidence="2" type="ORF">B0I24_101233</name>
    <name evidence="3" type="ORF">CWE07_01115</name>
</gene>
<keyword evidence="5" id="KW-1185">Reference proteome</keyword>
<organism evidence="2 4">
    <name type="scientific">Aliidiomarina maris</name>
    <dbReference type="NCBI Taxonomy" id="531312"/>
    <lineage>
        <taxon>Bacteria</taxon>
        <taxon>Pseudomonadati</taxon>
        <taxon>Pseudomonadota</taxon>
        <taxon>Gammaproteobacteria</taxon>
        <taxon>Alteromonadales</taxon>
        <taxon>Idiomarinaceae</taxon>
        <taxon>Aliidiomarina</taxon>
    </lineage>
</organism>
<evidence type="ECO:0008006" key="6">
    <source>
        <dbReference type="Google" id="ProtNLM"/>
    </source>
</evidence>
<name>A0A327X3C5_9GAMM</name>
<evidence type="ECO:0000313" key="3">
    <source>
        <dbReference type="EMBL" id="RUO28436.1"/>
    </source>
</evidence>
<dbReference type="EMBL" id="QLMD01000001">
    <property type="protein sequence ID" value="RAK01610.1"/>
    <property type="molecule type" value="Genomic_DNA"/>
</dbReference>
<dbReference type="RefSeq" id="WP_111568091.1">
    <property type="nucleotide sequence ID" value="NZ_PIPK01000001.1"/>
</dbReference>
<evidence type="ECO:0000313" key="4">
    <source>
        <dbReference type="Proteomes" id="UP000249203"/>
    </source>
</evidence>
<dbReference type="EMBL" id="PIPK01000001">
    <property type="protein sequence ID" value="RUO28436.1"/>
    <property type="molecule type" value="Genomic_DNA"/>
</dbReference>
<feature type="region of interest" description="Disordered" evidence="1">
    <location>
        <begin position="1"/>
        <end position="162"/>
    </location>
</feature>
<comment type="caution">
    <text evidence="2">The sequence shown here is derived from an EMBL/GenBank/DDBJ whole genome shotgun (WGS) entry which is preliminary data.</text>
</comment>
<protein>
    <recommendedName>
        <fullName evidence="6">Scaffolding protein</fullName>
    </recommendedName>
</protein>
<accession>A0A327X3C5</accession>
<evidence type="ECO:0000313" key="5">
    <source>
        <dbReference type="Proteomes" id="UP000287865"/>
    </source>
</evidence>
<reference evidence="3 5" key="1">
    <citation type="journal article" date="2018" name="Front. Microbiol.">
        <title>Genome-Based Analysis Reveals the Taxonomy and Diversity of the Family Idiomarinaceae.</title>
        <authorList>
            <person name="Liu Y."/>
            <person name="Lai Q."/>
            <person name="Shao Z."/>
        </authorList>
    </citation>
    <scope>NUCLEOTIDE SEQUENCE [LARGE SCALE GENOMIC DNA]</scope>
    <source>
        <strain evidence="3 5">CF12-14</strain>
    </source>
</reference>
<proteinExistence type="predicted"/>
<feature type="compositionally biased region" description="Acidic residues" evidence="1">
    <location>
        <begin position="38"/>
        <end position="87"/>
    </location>
</feature>
<feature type="region of interest" description="Disordered" evidence="1">
    <location>
        <begin position="265"/>
        <end position="308"/>
    </location>
</feature>
<feature type="compositionally biased region" description="Basic and acidic residues" evidence="1">
    <location>
        <begin position="105"/>
        <end position="116"/>
    </location>
</feature>
<sequence>MTKAKENPHANQPESDDDDAVSLFAKFTLSDNSSHDDDVNDDLESEEDDDEQLDQEDSDTPTDEDEDDEGTDDGEQDADEDDASDEDPWAKAPESLRNEYMSLRQSHDKLSNEHRANSGRVAALNRELNTLRQKMTAHEKANGKPDSNSDLPSAADLKGKSLEQVEEEWPEIAAYLRHMVQKATDTVEQKLTPVESFKQEFENERYQRQRQSEIEKLAQAHPDFQTVGSDPKFRSWLEAQSPGIKAMGDSELAEDNITLLNLYKGTASKASDKAERKPAPRKKSLSDHAEIPRKGASRAKPGLSDDPVQLFNQLVNKSS</sequence>
<evidence type="ECO:0000313" key="2">
    <source>
        <dbReference type="EMBL" id="RAK01610.1"/>
    </source>
</evidence>
<evidence type="ECO:0000256" key="1">
    <source>
        <dbReference type="SAM" id="MobiDB-lite"/>
    </source>
</evidence>